<name>A0A8J6L2C8_TENMO</name>
<dbReference type="EMBL" id="JABDTM020028363">
    <property type="protein sequence ID" value="KAH0809064.1"/>
    <property type="molecule type" value="Genomic_DNA"/>
</dbReference>
<feature type="region of interest" description="Disordered" evidence="1">
    <location>
        <begin position="129"/>
        <end position="164"/>
    </location>
</feature>
<reference evidence="2" key="1">
    <citation type="journal article" date="2020" name="J Insects Food Feed">
        <title>The yellow mealworm (Tenebrio molitor) genome: a resource for the emerging insects as food and feed industry.</title>
        <authorList>
            <person name="Eriksson T."/>
            <person name="Andere A."/>
            <person name="Kelstrup H."/>
            <person name="Emery V."/>
            <person name="Picard C."/>
        </authorList>
    </citation>
    <scope>NUCLEOTIDE SEQUENCE</scope>
    <source>
        <strain evidence="2">Stoneville</strain>
        <tissue evidence="2">Whole head</tissue>
    </source>
</reference>
<organism evidence="2 3">
    <name type="scientific">Tenebrio molitor</name>
    <name type="common">Yellow mealworm beetle</name>
    <dbReference type="NCBI Taxonomy" id="7067"/>
    <lineage>
        <taxon>Eukaryota</taxon>
        <taxon>Metazoa</taxon>
        <taxon>Ecdysozoa</taxon>
        <taxon>Arthropoda</taxon>
        <taxon>Hexapoda</taxon>
        <taxon>Insecta</taxon>
        <taxon>Pterygota</taxon>
        <taxon>Neoptera</taxon>
        <taxon>Endopterygota</taxon>
        <taxon>Coleoptera</taxon>
        <taxon>Polyphaga</taxon>
        <taxon>Cucujiformia</taxon>
        <taxon>Tenebrionidae</taxon>
        <taxon>Tenebrio</taxon>
    </lineage>
</organism>
<evidence type="ECO:0000313" key="3">
    <source>
        <dbReference type="Proteomes" id="UP000719412"/>
    </source>
</evidence>
<proteinExistence type="predicted"/>
<comment type="caution">
    <text evidence="2">The sequence shown here is derived from an EMBL/GenBank/DDBJ whole genome shotgun (WGS) entry which is preliminary data.</text>
</comment>
<evidence type="ECO:0000313" key="2">
    <source>
        <dbReference type="EMBL" id="KAH0809064.1"/>
    </source>
</evidence>
<keyword evidence="3" id="KW-1185">Reference proteome</keyword>
<dbReference type="AlphaFoldDB" id="A0A8J6L2C8"/>
<evidence type="ECO:0000256" key="1">
    <source>
        <dbReference type="SAM" id="MobiDB-lite"/>
    </source>
</evidence>
<reference evidence="2" key="2">
    <citation type="submission" date="2021-08" db="EMBL/GenBank/DDBJ databases">
        <authorList>
            <person name="Eriksson T."/>
        </authorList>
    </citation>
    <scope>NUCLEOTIDE SEQUENCE</scope>
    <source>
        <strain evidence="2">Stoneville</strain>
        <tissue evidence="2">Whole head</tissue>
    </source>
</reference>
<gene>
    <name evidence="2" type="ORF">GEV33_013729</name>
</gene>
<protein>
    <submittedName>
        <fullName evidence="2">Uncharacterized protein</fullName>
    </submittedName>
</protein>
<dbReference type="Proteomes" id="UP000719412">
    <property type="component" value="Unassembled WGS sequence"/>
</dbReference>
<sequence length="258" mass="28219">MLFRYLAAHEATNIEPIDAETEVSGAAPVSESPSISHNSCDFSPATSLFLLHRWLSSIPQGSAGPRSTSLLYIPFPSRRPSACLLLQSSAPREVQGWTKRRARLDTEPALAHHDPATIPSSLPFPYPAVKPSAGSLPSPPRKDNFSGPSPPQKKNHRNSFYGAAPEISAGSGPGIVNLVPAYAETSTPSARVVQAPHPPCRPIFARHRLDILAPTIYYLYIQIPRRYRNPINSVTCALQILQISTQHSEQKLVYDDEN</sequence>
<accession>A0A8J6L2C8</accession>